<organism evidence="7 8">
    <name type="scientific">Roseiflexus castenholzii (strain DSM 13941 / HLO8)</name>
    <dbReference type="NCBI Taxonomy" id="383372"/>
    <lineage>
        <taxon>Bacteria</taxon>
        <taxon>Bacillati</taxon>
        <taxon>Chloroflexota</taxon>
        <taxon>Chloroflexia</taxon>
        <taxon>Chloroflexales</taxon>
        <taxon>Roseiflexineae</taxon>
        <taxon>Roseiflexaceae</taxon>
        <taxon>Roseiflexus</taxon>
    </lineage>
</organism>
<dbReference type="KEGG" id="rca:Rcas_3501"/>
<dbReference type="EMBL" id="CP000804">
    <property type="protein sequence ID" value="ABU59551.1"/>
    <property type="molecule type" value="Genomic_DNA"/>
</dbReference>
<feature type="region of interest" description="Disordered" evidence="5">
    <location>
        <begin position="30"/>
        <end position="72"/>
    </location>
</feature>
<dbReference type="InterPro" id="IPR028082">
    <property type="entry name" value="Peripla_BP_I"/>
</dbReference>
<keyword evidence="4" id="KW-0029">Amino-acid transport</keyword>
<dbReference type="GO" id="GO:0006865">
    <property type="term" value="P:amino acid transport"/>
    <property type="evidence" value="ECO:0007669"/>
    <property type="project" value="UniProtKB-KW"/>
</dbReference>
<dbReference type="PANTHER" id="PTHR30483:SF6">
    <property type="entry name" value="PERIPLASMIC BINDING PROTEIN OF ABC TRANSPORTER FOR NATURAL AMINO ACIDS"/>
    <property type="match status" value="1"/>
</dbReference>
<feature type="domain" description="Leucine-binding protein" evidence="6">
    <location>
        <begin position="77"/>
        <end position="434"/>
    </location>
</feature>
<keyword evidence="3" id="KW-0732">Signal</keyword>
<dbReference type="HOGENOM" id="CLU_027128_0_0_0"/>
<keyword evidence="8" id="KW-1185">Reference proteome</keyword>
<dbReference type="Pfam" id="PF13458">
    <property type="entry name" value="Peripla_BP_6"/>
    <property type="match status" value="1"/>
</dbReference>
<dbReference type="SUPFAM" id="SSF53822">
    <property type="entry name" value="Periplasmic binding protein-like I"/>
    <property type="match status" value="1"/>
</dbReference>
<evidence type="ECO:0000256" key="1">
    <source>
        <dbReference type="ARBA" id="ARBA00010062"/>
    </source>
</evidence>
<gene>
    <name evidence="7" type="ordered locus">Rcas_3501</name>
</gene>
<feature type="compositionally biased region" description="Low complexity" evidence="5">
    <location>
        <begin position="33"/>
        <end position="72"/>
    </location>
</feature>
<sequence length="448" mass="47067">MALNRLGIKVITLVLLTLLIVGCAGGRGTGVQPTAAPSAPTAAPSAPTAAPSAPTAAPVQPTNAPAAPTAAQPAGEPIKIGLVSPFSGPLGILGQWMQASAQTEVDRINAEGGLLGRPVILISRDDELNPAKTVEIVREFIEREQVSMIIGPSLTAFALATKDLVTQSKTIQFLPTVSGMAALDNAPYTFRTLESIQLQMTEIARYLGASGATRVGMVVLDDATGAEYMALLPDAVKAAGMTYVGHELFRNDDQDLTTQVLKVRELGADALVVGTGNSAQAAKVIIAARQIGWNATLIGVSGLESTLLGQLVGDALDGVVFVNTFRGYQAGVPAAEMPAGYARHVASVLKLNSIPEPDQRDLSRVGMSTSTADAIYIWSEAVKRAGTLDSDAVKAEIERTNIPADESPSGGDLTISADNHEAYREGSLFFYQWRKLANGQFRYTTINR</sequence>
<evidence type="ECO:0000256" key="4">
    <source>
        <dbReference type="ARBA" id="ARBA00022970"/>
    </source>
</evidence>
<name>A7NPQ5_ROSCS</name>
<dbReference type="eggNOG" id="COG0683">
    <property type="taxonomic scope" value="Bacteria"/>
</dbReference>
<dbReference type="AlphaFoldDB" id="A7NPQ5"/>
<dbReference type="STRING" id="383372.Rcas_3501"/>
<evidence type="ECO:0000256" key="5">
    <source>
        <dbReference type="SAM" id="MobiDB-lite"/>
    </source>
</evidence>
<dbReference type="InterPro" id="IPR000709">
    <property type="entry name" value="Leu_Ile_Val-bd"/>
</dbReference>
<evidence type="ECO:0000313" key="8">
    <source>
        <dbReference type="Proteomes" id="UP000000263"/>
    </source>
</evidence>
<dbReference type="Proteomes" id="UP000000263">
    <property type="component" value="Chromosome"/>
</dbReference>
<dbReference type="InterPro" id="IPR051010">
    <property type="entry name" value="BCAA_transport"/>
</dbReference>
<dbReference type="PRINTS" id="PR00337">
    <property type="entry name" value="LEUILEVALBP"/>
</dbReference>
<comment type="similarity">
    <text evidence="1">Belongs to the leucine-binding protein family.</text>
</comment>
<evidence type="ECO:0000259" key="6">
    <source>
        <dbReference type="Pfam" id="PF13458"/>
    </source>
</evidence>
<dbReference type="InterPro" id="IPR028081">
    <property type="entry name" value="Leu-bd"/>
</dbReference>
<evidence type="ECO:0000313" key="7">
    <source>
        <dbReference type="EMBL" id="ABU59551.1"/>
    </source>
</evidence>
<dbReference type="PROSITE" id="PS51257">
    <property type="entry name" value="PROKAR_LIPOPROTEIN"/>
    <property type="match status" value="1"/>
</dbReference>
<accession>A7NPQ5</accession>
<reference evidence="7 8" key="1">
    <citation type="submission" date="2007-08" db="EMBL/GenBank/DDBJ databases">
        <title>Complete sequence of Roseiflexus castenholzii DSM 13941.</title>
        <authorList>
            <consortium name="US DOE Joint Genome Institute"/>
            <person name="Copeland A."/>
            <person name="Lucas S."/>
            <person name="Lapidus A."/>
            <person name="Barry K."/>
            <person name="Glavina del Rio T."/>
            <person name="Dalin E."/>
            <person name="Tice H."/>
            <person name="Pitluck S."/>
            <person name="Thompson L.S."/>
            <person name="Brettin T."/>
            <person name="Bruce D."/>
            <person name="Detter J.C."/>
            <person name="Han C."/>
            <person name="Tapia R."/>
            <person name="Schmutz J."/>
            <person name="Larimer F."/>
            <person name="Land M."/>
            <person name="Hauser L."/>
            <person name="Kyrpides N."/>
            <person name="Mikhailova N."/>
            <person name="Bryant D.A."/>
            <person name="Hanada S."/>
            <person name="Tsukatani Y."/>
            <person name="Richardson P."/>
        </authorList>
    </citation>
    <scope>NUCLEOTIDE SEQUENCE [LARGE SCALE GENOMIC DNA]</scope>
    <source>
        <strain evidence="8">DSM 13941 / HLO8</strain>
    </source>
</reference>
<dbReference type="PANTHER" id="PTHR30483">
    <property type="entry name" value="LEUCINE-SPECIFIC-BINDING PROTEIN"/>
    <property type="match status" value="1"/>
</dbReference>
<evidence type="ECO:0000256" key="2">
    <source>
        <dbReference type="ARBA" id="ARBA00022448"/>
    </source>
</evidence>
<dbReference type="OrthoDB" id="9783240at2"/>
<proteinExistence type="inferred from homology"/>
<keyword evidence="7" id="KW-0675">Receptor</keyword>
<evidence type="ECO:0000256" key="3">
    <source>
        <dbReference type="ARBA" id="ARBA00022729"/>
    </source>
</evidence>
<dbReference type="RefSeq" id="WP_012121974.1">
    <property type="nucleotide sequence ID" value="NC_009767.1"/>
</dbReference>
<dbReference type="Gene3D" id="3.40.50.2300">
    <property type="match status" value="2"/>
</dbReference>
<protein>
    <submittedName>
        <fullName evidence="7">Extracellular ligand-binding receptor</fullName>
    </submittedName>
</protein>
<keyword evidence="2" id="KW-0813">Transport</keyword>